<dbReference type="InterPro" id="IPR032808">
    <property type="entry name" value="DoxX"/>
</dbReference>
<accession>I4B2R2</accession>
<evidence type="ECO:0000256" key="4">
    <source>
        <dbReference type="ARBA" id="ARBA00023136"/>
    </source>
</evidence>
<gene>
    <name evidence="6" type="ordered locus">Turpa_0918</name>
</gene>
<keyword evidence="3 5" id="KW-1133">Transmembrane helix</keyword>
<dbReference type="KEGG" id="tpx:Turpa_0918"/>
<keyword evidence="2 5" id="KW-0812">Transmembrane</keyword>
<evidence type="ECO:0000256" key="3">
    <source>
        <dbReference type="ARBA" id="ARBA00022989"/>
    </source>
</evidence>
<dbReference type="RefSeq" id="WP_014802087.1">
    <property type="nucleotide sequence ID" value="NC_018020.1"/>
</dbReference>
<evidence type="ECO:0000256" key="1">
    <source>
        <dbReference type="ARBA" id="ARBA00004141"/>
    </source>
</evidence>
<dbReference type="Proteomes" id="UP000006048">
    <property type="component" value="Chromosome"/>
</dbReference>
<dbReference type="STRING" id="869212.Turpa_0918"/>
<dbReference type="AlphaFoldDB" id="I4B2R2"/>
<organism evidence="6 7">
    <name type="scientific">Turneriella parva (strain ATCC BAA-1111 / DSM 21527 / NCTC 11395 / H)</name>
    <name type="common">Leptospira parva</name>
    <dbReference type="NCBI Taxonomy" id="869212"/>
    <lineage>
        <taxon>Bacteria</taxon>
        <taxon>Pseudomonadati</taxon>
        <taxon>Spirochaetota</taxon>
        <taxon>Spirochaetia</taxon>
        <taxon>Leptospirales</taxon>
        <taxon>Leptospiraceae</taxon>
        <taxon>Turneriella</taxon>
    </lineage>
</organism>
<evidence type="ECO:0000313" key="7">
    <source>
        <dbReference type="Proteomes" id="UP000006048"/>
    </source>
</evidence>
<dbReference type="Pfam" id="PF13564">
    <property type="entry name" value="DoxX_2"/>
    <property type="match status" value="1"/>
</dbReference>
<feature type="transmembrane region" description="Helical" evidence="5">
    <location>
        <begin position="9"/>
        <end position="31"/>
    </location>
</feature>
<feature type="transmembrane region" description="Helical" evidence="5">
    <location>
        <begin position="43"/>
        <end position="66"/>
    </location>
</feature>
<sequence>MNKEKIRLIAYWVFTVPLAGNYAMAGVMYLQQGPQVVEGAQKAGYPLFFFSLLGVWKLIAAVVLVIPRTPLFKEWAYAGILINLTGAAFSNYMVNFGTEHVVFPLAFLVVAALSWHFRPASRRFAGPLI</sequence>
<evidence type="ECO:0000313" key="6">
    <source>
        <dbReference type="EMBL" id="AFM11569.1"/>
    </source>
</evidence>
<dbReference type="InterPro" id="IPR016944">
    <property type="entry name" value="UCP030066"/>
</dbReference>
<dbReference type="HOGENOM" id="CLU_142057_0_1_12"/>
<keyword evidence="4 5" id="KW-0472">Membrane</keyword>
<protein>
    <recommendedName>
        <fullName evidence="8">DoxX family protein</fullName>
    </recommendedName>
</protein>
<dbReference type="PIRSF" id="PIRSF030066">
    <property type="entry name" value="UCP030066"/>
    <property type="match status" value="1"/>
</dbReference>
<evidence type="ECO:0000256" key="2">
    <source>
        <dbReference type="ARBA" id="ARBA00022692"/>
    </source>
</evidence>
<dbReference type="GO" id="GO:0016020">
    <property type="term" value="C:membrane"/>
    <property type="evidence" value="ECO:0007669"/>
    <property type="project" value="UniProtKB-SubCell"/>
</dbReference>
<feature type="transmembrane region" description="Helical" evidence="5">
    <location>
        <begin position="100"/>
        <end position="117"/>
    </location>
</feature>
<feature type="transmembrane region" description="Helical" evidence="5">
    <location>
        <begin position="75"/>
        <end position="94"/>
    </location>
</feature>
<keyword evidence="7" id="KW-1185">Reference proteome</keyword>
<name>I4B2R2_TURPD</name>
<reference evidence="6 7" key="1">
    <citation type="submission" date="2012-06" db="EMBL/GenBank/DDBJ databases">
        <title>The complete chromosome of genome of Turneriella parva DSM 21527.</title>
        <authorList>
            <consortium name="US DOE Joint Genome Institute (JGI-PGF)"/>
            <person name="Lucas S."/>
            <person name="Han J."/>
            <person name="Lapidus A."/>
            <person name="Bruce D."/>
            <person name="Goodwin L."/>
            <person name="Pitluck S."/>
            <person name="Peters L."/>
            <person name="Kyrpides N."/>
            <person name="Mavromatis K."/>
            <person name="Ivanova N."/>
            <person name="Mikhailova N."/>
            <person name="Chertkov O."/>
            <person name="Detter J.C."/>
            <person name="Tapia R."/>
            <person name="Han C."/>
            <person name="Land M."/>
            <person name="Hauser L."/>
            <person name="Markowitz V."/>
            <person name="Cheng J.-F."/>
            <person name="Hugenholtz P."/>
            <person name="Woyke T."/>
            <person name="Wu D."/>
            <person name="Gronow S."/>
            <person name="Wellnitz S."/>
            <person name="Brambilla E."/>
            <person name="Klenk H.-P."/>
            <person name="Eisen J.A."/>
        </authorList>
    </citation>
    <scope>NUCLEOTIDE SEQUENCE [LARGE SCALE GENOMIC DNA]</scope>
    <source>
        <strain evidence="7">ATCC BAA-1111 / DSM 21527 / NCTC 11395 / H</strain>
    </source>
</reference>
<evidence type="ECO:0008006" key="8">
    <source>
        <dbReference type="Google" id="ProtNLM"/>
    </source>
</evidence>
<dbReference type="OrthoDB" id="7960583at2"/>
<comment type="subcellular location">
    <subcellularLocation>
        <location evidence="1">Membrane</location>
        <topology evidence="1">Multi-pass membrane protein</topology>
    </subcellularLocation>
</comment>
<proteinExistence type="predicted"/>
<dbReference type="EMBL" id="CP002959">
    <property type="protein sequence ID" value="AFM11569.1"/>
    <property type="molecule type" value="Genomic_DNA"/>
</dbReference>
<evidence type="ECO:0000256" key="5">
    <source>
        <dbReference type="SAM" id="Phobius"/>
    </source>
</evidence>